<dbReference type="InterPro" id="IPR011032">
    <property type="entry name" value="GroES-like_sf"/>
</dbReference>
<protein>
    <submittedName>
        <fullName evidence="4">2-desacetyl-2-hydroxyethyl bacteriochlorophyllide A dehydrogenase</fullName>
    </submittedName>
</protein>
<evidence type="ECO:0000259" key="3">
    <source>
        <dbReference type="SMART" id="SM00829"/>
    </source>
</evidence>
<evidence type="ECO:0000256" key="1">
    <source>
        <dbReference type="ARBA" id="ARBA00023002"/>
    </source>
</evidence>
<dbReference type="RefSeq" id="WP_243655075.1">
    <property type="nucleotide sequence ID" value="NZ_SMFR01000005.1"/>
</dbReference>
<dbReference type="SMART" id="SM00829">
    <property type="entry name" value="PKS_ER"/>
    <property type="match status" value="1"/>
</dbReference>
<dbReference type="Pfam" id="PF08240">
    <property type="entry name" value="ADH_N"/>
    <property type="match status" value="1"/>
</dbReference>
<sequence>MSVSPGPTTAIGQQSPPPGTGRMRAVLMQNSSLSVAEVAEPVPGPGEVLVDVLACGICGSDLHCAQHGPQFNAATRGAAGIDLLDLARPVVFGHEFVGRVAAYGPDTEQRIPIGRRVVSMPMLLRPRPVMLGFGGIETPGGYAERMVLSEPLLIELPDHLDTGVAALTEPLAVAYRSVERAQLLPDTVPLVIGCGPIGLAVIAILRMRGIGPIVASDFSPERRALAERMGADVVVDPERTSPFDALIAAAATDDPARMAPPTAVLGQLPLRPTAGFECVGAPGLIQQLINGLPAGSRIVVAGINLAPDQFEPAQGILKELDIRFSLYYSPQDFAQTFAHLIAGDLDVRPLLTSTVALDEVADAFERLRTNPHEAKILLDPTL</sequence>
<organism evidence="4 5">
    <name type="scientific">Nocardia alba</name>
    <dbReference type="NCBI Taxonomy" id="225051"/>
    <lineage>
        <taxon>Bacteria</taxon>
        <taxon>Bacillati</taxon>
        <taxon>Actinomycetota</taxon>
        <taxon>Actinomycetes</taxon>
        <taxon>Mycobacteriales</taxon>
        <taxon>Nocardiaceae</taxon>
        <taxon>Nocardia</taxon>
    </lineage>
</organism>
<dbReference type="STRING" id="1210063.GCA_001612665_05122"/>
<gene>
    <name evidence="4" type="ORF">DFR71_5426</name>
</gene>
<dbReference type="InterPro" id="IPR013149">
    <property type="entry name" value="ADH-like_C"/>
</dbReference>
<feature type="domain" description="Enoyl reductase (ER)" evidence="3">
    <location>
        <begin position="28"/>
        <end position="378"/>
    </location>
</feature>
<dbReference type="SUPFAM" id="SSF50129">
    <property type="entry name" value="GroES-like"/>
    <property type="match status" value="1"/>
</dbReference>
<dbReference type="Proteomes" id="UP000294856">
    <property type="component" value="Unassembled WGS sequence"/>
</dbReference>
<dbReference type="PANTHER" id="PTHR43189">
    <property type="entry name" value="ZINC-TYPE ALCOHOL DEHYDROGENASE-LIKE PROTEIN C1198.01-RELATED"/>
    <property type="match status" value="1"/>
</dbReference>
<dbReference type="Pfam" id="PF00107">
    <property type="entry name" value="ADH_zinc_N"/>
    <property type="match status" value="1"/>
</dbReference>
<reference evidence="4 5" key="1">
    <citation type="submission" date="2019-03" db="EMBL/GenBank/DDBJ databases">
        <title>Genomic Encyclopedia of Type Strains, Phase IV (KMG-IV): sequencing the most valuable type-strain genomes for metagenomic binning, comparative biology and taxonomic classification.</title>
        <authorList>
            <person name="Goeker M."/>
        </authorList>
    </citation>
    <scope>NUCLEOTIDE SEQUENCE [LARGE SCALE GENOMIC DNA]</scope>
    <source>
        <strain evidence="4 5">DSM 44684</strain>
    </source>
</reference>
<keyword evidence="1" id="KW-0560">Oxidoreductase</keyword>
<dbReference type="Gene3D" id="3.90.180.10">
    <property type="entry name" value="Medium-chain alcohol dehydrogenases, catalytic domain"/>
    <property type="match status" value="1"/>
</dbReference>
<dbReference type="InterPro" id="IPR020843">
    <property type="entry name" value="ER"/>
</dbReference>
<evidence type="ECO:0000313" key="4">
    <source>
        <dbReference type="EMBL" id="TCJ93576.1"/>
    </source>
</evidence>
<dbReference type="GO" id="GO:0016491">
    <property type="term" value="F:oxidoreductase activity"/>
    <property type="evidence" value="ECO:0007669"/>
    <property type="project" value="UniProtKB-KW"/>
</dbReference>
<keyword evidence="5" id="KW-1185">Reference proteome</keyword>
<proteinExistence type="predicted"/>
<dbReference type="PANTHER" id="PTHR43189:SF1">
    <property type="entry name" value="ZINC-TYPE ALCOHOL DEHYDROGENASE-LIKE PROTEIN C1198.01"/>
    <property type="match status" value="1"/>
</dbReference>
<feature type="compositionally biased region" description="Polar residues" evidence="2">
    <location>
        <begin position="1"/>
        <end position="14"/>
    </location>
</feature>
<name>A0A4R1FFM7_9NOCA</name>
<comment type="caution">
    <text evidence="4">The sequence shown here is derived from an EMBL/GenBank/DDBJ whole genome shotgun (WGS) entry which is preliminary data.</text>
</comment>
<dbReference type="SUPFAM" id="SSF51735">
    <property type="entry name" value="NAD(P)-binding Rossmann-fold domains"/>
    <property type="match status" value="1"/>
</dbReference>
<evidence type="ECO:0000313" key="5">
    <source>
        <dbReference type="Proteomes" id="UP000294856"/>
    </source>
</evidence>
<evidence type="ECO:0000256" key="2">
    <source>
        <dbReference type="SAM" id="MobiDB-lite"/>
    </source>
</evidence>
<dbReference type="Gene3D" id="3.40.50.720">
    <property type="entry name" value="NAD(P)-binding Rossmann-like Domain"/>
    <property type="match status" value="1"/>
</dbReference>
<dbReference type="InterPro" id="IPR013154">
    <property type="entry name" value="ADH-like_N"/>
</dbReference>
<dbReference type="EMBL" id="SMFR01000005">
    <property type="protein sequence ID" value="TCJ93576.1"/>
    <property type="molecule type" value="Genomic_DNA"/>
</dbReference>
<accession>A0A4R1FFM7</accession>
<dbReference type="CDD" id="cd08262">
    <property type="entry name" value="Zn_ADH8"/>
    <property type="match status" value="1"/>
</dbReference>
<dbReference type="AlphaFoldDB" id="A0A4R1FFM7"/>
<feature type="region of interest" description="Disordered" evidence="2">
    <location>
        <begin position="1"/>
        <end position="23"/>
    </location>
</feature>
<dbReference type="InterPro" id="IPR036291">
    <property type="entry name" value="NAD(P)-bd_dom_sf"/>
</dbReference>